<dbReference type="Proteomes" id="UP000499080">
    <property type="component" value="Unassembled WGS sequence"/>
</dbReference>
<proteinExistence type="predicted"/>
<dbReference type="AlphaFoldDB" id="A0A4Y2FRB7"/>
<feature type="chain" id="PRO_5021370407" description="MD-2-related lipid-recognition domain-containing protein" evidence="2">
    <location>
        <begin position="22"/>
        <end position="98"/>
    </location>
</feature>
<evidence type="ECO:0000256" key="1">
    <source>
        <dbReference type="ARBA" id="ARBA00022729"/>
    </source>
</evidence>
<reference evidence="3 4" key="1">
    <citation type="journal article" date="2019" name="Sci. Rep.">
        <title>Orb-weaving spider Araneus ventricosus genome elucidates the spidroin gene catalogue.</title>
        <authorList>
            <person name="Kono N."/>
            <person name="Nakamura H."/>
            <person name="Ohtoshi R."/>
            <person name="Moran D.A.P."/>
            <person name="Shinohara A."/>
            <person name="Yoshida Y."/>
            <person name="Fujiwara M."/>
            <person name="Mori M."/>
            <person name="Tomita M."/>
            <person name="Arakawa K."/>
        </authorList>
    </citation>
    <scope>NUCLEOTIDE SEQUENCE [LARGE SCALE GENOMIC DNA]</scope>
</reference>
<dbReference type="Gene3D" id="2.70.220.10">
    <property type="entry name" value="Ganglioside GM2 activator"/>
    <property type="match status" value="1"/>
</dbReference>
<accession>A0A4Y2FRB7</accession>
<organism evidence="3 4">
    <name type="scientific">Araneus ventricosus</name>
    <name type="common">Orbweaver spider</name>
    <name type="synonym">Epeira ventricosa</name>
    <dbReference type="NCBI Taxonomy" id="182803"/>
    <lineage>
        <taxon>Eukaryota</taxon>
        <taxon>Metazoa</taxon>
        <taxon>Ecdysozoa</taxon>
        <taxon>Arthropoda</taxon>
        <taxon>Chelicerata</taxon>
        <taxon>Arachnida</taxon>
        <taxon>Araneae</taxon>
        <taxon>Araneomorphae</taxon>
        <taxon>Entelegynae</taxon>
        <taxon>Araneoidea</taxon>
        <taxon>Araneidae</taxon>
        <taxon>Araneus</taxon>
    </lineage>
</organism>
<name>A0A4Y2FRB7_ARAVE</name>
<keyword evidence="1 2" id="KW-0732">Signal</keyword>
<gene>
    <name evidence="3" type="ORF">AVEN_182944_1</name>
</gene>
<protein>
    <recommendedName>
        <fullName evidence="5">MD-2-related lipid-recognition domain-containing protein</fullName>
    </recommendedName>
</protein>
<dbReference type="OrthoDB" id="6407652at2759"/>
<sequence>MKTSFFMLGCFYLVICSYVQAMDYGKCGSGKQILNIRKLSISPYPIRLREKDAQVSVDVQLYEDIPAGARIHIKAWKITKLFAWDISLPSPCFLSIGW</sequence>
<evidence type="ECO:0000313" key="4">
    <source>
        <dbReference type="Proteomes" id="UP000499080"/>
    </source>
</evidence>
<evidence type="ECO:0000256" key="2">
    <source>
        <dbReference type="SAM" id="SignalP"/>
    </source>
</evidence>
<keyword evidence="4" id="KW-1185">Reference proteome</keyword>
<evidence type="ECO:0000313" key="3">
    <source>
        <dbReference type="EMBL" id="GBM42174.1"/>
    </source>
</evidence>
<dbReference type="InterPro" id="IPR036846">
    <property type="entry name" value="GM2-AP_sf"/>
</dbReference>
<comment type="caution">
    <text evidence="3">The sequence shown here is derived from an EMBL/GenBank/DDBJ whole genome shotgun (WGS) entry which is preliminary data.</text>
</comment>
<dbReference type="EMBL" id="BGPR01000988">
    <property type="protein sequence ID" value="GBM42174.1"/>
    <property type="molecule type" value="Genomic_DNA"/>
</dbReference>
<evidence type="ECO:0008006" key="5">
    <source>
        <dbReference type="Google" id="ProtNLM"/>
    </source>
</evidence>
<feature type="signal peptide" evidence="2">
    <location>
        <begin position="1"/>
        <end position="21"/>
    </location>
</feature>